<feature type="region of interest" description="Disordered" evidence="1">
    <location>
        <begin position="100"/>
        <end position="120"/>
    </location>
</feature>
<dbReference type="NCBIfam" id="NF012211">
    <property type="entry name" value="tand_rpt_95"/>
    <property type="match status" value="3"/>
</dbReference>
<keyword evidence="3" id="KW-1185">Reference proteome</keyword>
<dbReference type="PANTHER" id="PTHR34720:SF9">
    <property type="entry name" value="BLR4714 PROTEIN"/>
    <property type="match status" value="1"/>
</dbReference>
<dbReference type="OrthoDB" id="7520414at2"/>
<comment type="caution">
    <text evidence="2">The sequence shown here is derived from an EMBL/GenBank/DDBJ whole genome shotgun (WGS) entry which is preliminary data.</text>
</comment>
<dbReference type="Pfam" id="PF17963">
    <property type="entry name" value="Big_9"/>
    <property type="match status" value="3"/>
</dbReference>
<proteinExistence type="predicted"/>
<feature type="compositionally biased region" description="Polar residues" evidence="1">
    <location>
        <begin position="100"/>
        <end position="112"/>
    </location>
</feature>
<name>A0A2A2SAQ3_9SPHN</name>
<dbReference type="RefSeq" id="WP_095999744.1">
    <property type="nucleotide sequence ID" value="NZ_NSLI01000008.1"/>
</dbReference>
<dbReference type="Gene3D" id="2.60.40.2810">
    <property type="match status" value="3"/>
</dbReference>
<accession>A0A2A2SAQ3</accession>
<dbReference type="EMBL" id="NSLI01000008">
    <property type="protein sequence ID" value="PAX06338.1"/>
    <property type="molecule type" value="Genomic_DNA"/>
</dbReference>
<dbReference type="AlphaFoldDB" id="A0A2A2SAQ3"/>
<dbReference type="PANTHER" id="PTHR34720">
    <property type="entry name" value="MICROCYSTIN DEPENDENT PROTEIN"/>
    <property type="match status" value="1"/>
</dbReference>
<dbReference type="InterPro" id="IPR010221">
    <property type="entry name" value="VCBS_dom"/>
</dbReference>
<evidence type="ECO:0000313" key="3">
    <source>
        <dbReference type="Proteomes" id="UP000218151"/>
    </source>
</evidence>
<protein>
    <recommendedName>
        <fullName evidence="4">RapA2 cadherin-like domain-containing protein</fullName>
    </recommendedName>
</protein>
<dbReference type="Proteomes" id="UP000218151">
    <property type="component" value="Unassembled WGS sequence"/>
</dbReference>
<sequence length="820" mass="82801">MFEKILGDEIFLQGKYLSLGINGSGTLGTKQSAPVGVHTDKANGFTRLGMVADVDGFGAGAGATREAMLAGTAAEGFTIGYDVGGSRHIHINAERTSKAQISGETSLESTADGSRVGWTGSTDEDLKVEQVMTVAEDAKFVRVDVTLTNESGAAMQNLRYLRTIDPDHGPGFSTINTIVEQGGDGADGALLAAYAGKGQTPFFYYSSDERAMVSTFGLKNYDPYTALAMDKAQAEGFSKSADEAVNINFAVGTLAAGESTTLTFYFGITGDLAATVAEIKGQEGAPPQPTKPAPVEHAPMAVDDAASTVATKAVTGNVLANDKDADGDALSATLVAGPKNGTVTLAADGSYSYVANKGFVGTDSFGYSASDGKASANATVKISVGATPNSGPSAIDDTASTVGAKAVMGNVLANDKDADGDALSATLASGPKHGTVTLAADGSYSYVANKGFVGTDVFTYSASDGKASASATVKVSVAAPPNAAPTAAADGAATKGVAAAAGNVLANDKDADGDALSATLVTGPKNGTVTLAADGSYSYVANKGFAGTDVFTYSASDGKASANAAVTIAVEASVETSDAGAALSLLKRAHVQHGSDAAAQVLTATAGNDVFYVDNSRASGIDTIDGFGRGDLIGVKEAFHDGNRDGIINLSKGVVSLQHPASDNALKMAGVASLRLMGADEDGTFVYASGAGRPKGARESRMSDDRLAGDATDKKTQVFFFDSALGLDLGQDTVANFGRKDVLVTTTALTLDGGRVTRDDDGDIALLSADGAHELGGIDLRGIGGGTPALEFDGTIIRDGATYYVYSLEGSSAGLGNVII</sequence>
<evidence type="ECO:0008006" key="4">
    <source>
        <dbReference type="Google" id="ProtNLM"/>
    </source>
</evidence>
<evidence type="ECO:0000313" key="2">
    <source>
        <dbReference type="EMBL" id="PAX06338.1"/>
    </source>
</evidence>
<evidence type="ECO:0000256" key="1">
    <source>
        <dbReference type="SAM" id="MobiDB-lite"/>
    </source>
</evidence>
<reference evidence="3" key="1">
    <citation type="submission" date="2017-09" db="EMBL/GenBank/DDBJ databases">
        <authorList>
            <person name="Feng G."/>
            <person name="Zhu H."/>
        </authorList>
    </citation>
    <scope>NUCLEOTIDE SEQUENCE [LARGE SCALE GENOMIC DNA]</scope>
    <source>
        <strain evidence="3">1PNM-20</strain>
    </source>
</reference>
<dbReference type="NCBIfam" id="TIGR01965">
    <property type="entry name" value="VCBS_repeat"/>
    <property type="match status" value="1"/>
</dbReference>
<organism evidence="2 3">
    <name type="scientific">Sphingomonas lenta</name>
    <dbReference type="NCBI Taxonomy" id="1141887"/>
    <lineage>
        <taxon>Bacteria</taxon>
        <taxon>Pseudomonadati</taxon>
        <taxon>Pseudomonadota</taxon>
        <taxon>Alphaproteobacteria</taxon>
        <taxon>Sphingomonadales</taxon>
        <taxon>Sphingomonadaceae</taxon>
        <taxon>Sphingomonas</taxon>
    </lineage>
</organism>
<gene>
    <name evidence="2" type="ORF">CKY28_17825</name>
</gene>